<reference evidence="2" key="2">
    <citation type="journal article" date="2021" name="PeerJ">
        <title>Extensive microbial diversity within the chicken gut microbiome revealed by metagenomics and culture.</title>
        <authorList>
            <person name="Gilroy R."/>
            <person name="Ravi A."/>
            <person name="Getino M."/>
            <person name="Pursley I."/>
            <person name="Horton D.L."/>
            <person name="Alikhan N.F."/>
            <person name="Baker D."/>
            <person name="Gharbi K."/>
            <person name="Hall N."/>
            <person name="Watson M."/>
            <person name="Adriaenssens E.M."/>
            <person name="Foster-Nyarko E."/>
            <person name="Jarju S."/>
            <person name="Secka A."/>
            <person name="Antonio M."/>
            <person name="Oren A."/>
            <person name="Chaudhuri R.R."/>
            <person name="La Ragione R."/>
            <person name="Hildebrand F."/>
            <person name="Pallen M.J."/>
        </authorList>
    </citation>
    <scope>NUCLEOTIDE SEQUENCE</scope>
    <source>
        <strain evidence="2">CHK147-3167</strain>
    </source>
</reference>
<comment type="caution">
    <text evidence="2">The sequence shown here is derived from an EMBL/GenBank/DDBJ whole genome shotgun (WGS) entry which is preliminary data.</text>
</comment>
<protein>
    <submittedName>
        <fullName evidence="2">AbgT family transporter</fullName>
    </submittedName>
</protein>
<accession>A0A9D0ZQH9</accession>
<gene>
    <name evidence="2" type="ORF">IAB27_01970</name>
</gene>
<feature type="transmembrane region" description="Helical" evidence="1">
    <location>
        <begin position="153"/>
        <end position="173"/>
    </location>
</feature>
<reference evidence="2" key="1">
    <citation type="submission" date="2020-10" db="EMBL/GenBank/DDBJ databases">
        <authorList>
            <person name="Gilroy R."/>
        </authorList>
    </citation>
    <scope>NUCLEOTIDE SEQUENCE</scope>
    <source>
        <strain evidence="2">CHK147-3167</strain>
    </source>
</reference>
<feature type="transmembrane region" description="Helical" evidence="1">
    <location>
        <begin position="335"/>
        <end position="354"/>
    </location>
</feature>
<keyword evidence="1" id="KW-1133">Transmembrane helix</keyword>
<feature type="transmembrane region" description="Helical" evidence="1">
    <location>
        <begin position="245"/>
        <end position="264"/>
    </location>
</feature>
<feature type="transmembrane region" description="Helical" evidence="1">
    <location>
        <begin position="374"/>
        <end position="394"/>
    </location>
</feature>
<feature type="transmembrane region" description="Helical" evidence="1">
    <location>
        <begin position="295"/>
        <end position="314"/>
    </location>
</feature>
<organism evidence="2 3">
    <name type="scientific">Candidatus Coprosoma intestinipullorum</name>
    <dbReference type="NCBI Taxonomy" id="2840752"/>
    <lineage>
        <taxon>Bacteria</taxon>
        <taxon>Bacillati</taxon>
        <taxon>Bacillota</taxon>
        <taxon>Bacillota incertae sedis</taxon>
        <taxon>Candidatus Coprosoma</taxon>
    </lineage>
</organism>
<evidence type="ECO:0000313" key="3">
    <source>
        <dbReference type="Proteomes" id="UP000886786"/>
    </source>
</evidence>
<keyword evidence="1" id="KW-0812">Transmembrane</keyword>
<feature type="transmembrane region" description="Helical" evidence="1">
    <location>
        <begin position="12"/>
        <end position="34"/>
    </location>
</feature>
<dbReference type="GO" id="GO:1902604">
    <property type="term" value="P:p-aminobenzoyl-glutamate transmembrane transport"/>
    <property type="evidence" value="ECO:0007669"/>
    <property type="project" value="InterPro"/>
</dbReference>
<dbReference type="GO" id="GO:0015558">
    <property type="term" value="F:secondary active p-aminobenzoyl-glutamate transmembrane transporter activity"/>
    <property type="evidence" value="ECO:0007669"/>
    <property type="project" value="InterPro"/>
</dbReference>
<dbReference type="PANTHER" id="PTHR30282">
    <property type="entry name" value="P-AMINOBENZOYL GLUTAMATE TRANSPORTER"/>
    <property type="match status" value="1"/>
</dbReference>
<name>A0A9D0ZQH9_9FIRM</name>
<sequence>MKKKNKKRLGPVITIIILTLLIMVISTICSLLGVEGEVTRITNNSLETSAITVRNIFSEEGLKYFFSSPVDTFKTFEPLVLLIISLMAVSIGKASGLFKAIFTPFKRLKPGIVTFLTLFTGIVSSFLGEYGLILVLPMAAVVYQYLGRNSMLGILTAFVGLTMGYGAGLVFNFDDYQLGLLTRQAAIIDVDEDYVFNAWSNIYIMIASTFILSIIGTIIIENFLKPKVGESIKEEEEFRTSKKGLVISLISFFICILIFIYMIIPGLPGSGILLDQDASDYVAQLLGEDAPFRDAFAFVFLIIMMICSGIYGFISKNLKNTNDFSVGLSKEFDNLGYMFILMFFASLMVSILNWTNLGTVVASWLISFMSNLEFTGIPLVITMFFVIIIMSFLVPDAITKWTLASPILVPLFMKANMTPDFTQFIFKAADSVGKGITPFFVYFIVMLAFLEKYNSKESHKITVFGTLNLLRPTVIIFTIVWAIILIGWLVLGLPLGPGATPTI</sequence>
<dbReference type="Pfam" id="PF03806">
    <property type="entry name" value="ABG_transport"/>
    <property type="match status" value="1"/>
</dbReference>
<evidence type="ECO:0000256" key="1">
    <source>
        <dbReference type="SAM" id="Phobius"/>
    </source>
</evidence>
<keyword evidence="1" id="KW-0472">Membrane</keyword>
<dbReference type="InterPro" id="IPR004697">
    <property type="entry name" value="AbgT"/>
</dbReference>
<dbReference type="AlphaFoldDB" id="A0A9D0ZQH9"/>
<dbReference type="EMBL" id="DVFV01000039">
    <property type="protein sequence ID" value="HIQ90380.1"/>
    <property type="molecule type" value="Genomic_DNA"/>
</dbReference>
<feature type="transmembrane region" description="Helical" evidence="1">
    <location>
        <begin position="470"/>
        <end position="491"/>
    </location>
</feature>
<feature type="transmembrane region" description="Helical" evidence="1">
    <location>
        <begin position="202"/>
        <end position="224"/>
    </location>
</feature>
<feature type="transmembrane region" description="Helical" evidence="1">
    <location>
        <begin position="431"/>
        <end position="450"/>
    </location>
</feature>
<dbReference type="Proteomes" id="UP000886786">
    <property type="component" value="Unassembled WGS sequence"/>
</dbReference>
<proteinExistence type="predicted"/>
<dbReference type="PANTHER" id="PTHR30282:SF0">
    <property type="entry name" value="P-AMINOBENZOYL-GLUTAMATE TRANSPORT PROTEIN"/>
    <property type="match status" value="1"/>
</dbReference>
<evidence type="ECO:0000313" key="2">
    <source>
        <dbReference type="EMBL" id="HIQ90380.1"/>
    </source>
</evidence>